<proteinExistence type="predicted"/>
<dbReference type="CDD" id="cd18186">
    <property type="entry name" value="BTB_POZ_ZBTB_KLHL-like"/>
    <property type="match status" value="1"/>
</dbReference>
<dbReference type="InterPro" id="IPR000210">
    <property type="entry name" value="BTB/POZ_dom"/>
</dbReference>
<name>A0A6A6E6F3_9PEZI</name>
<dbReference type="InterPro" id="IPR011333">
    <property type="entry name" value="SKP1/BTB/POZ_sf"/>
</dbReference>
<feature type="non-terminal residue" evidence="2">
    <location>
        <position position="1"/>
    </location>
</feature>
<reference evidence="2" key="1">
    <citation type="journal article" date="2020" name="Stud. Mycol.">
        <title>101 Dothideomycetes genomes: a test case for predicting lifestyles and emergence of pathogens.</title>
        <authorList>
            <person name="Haridas S."/>
            <person name="Albert R."/>
            <person name="Binder M."/>
            <person name="Bloem J."/>
            <person name="Labutti K."/>
            <person name="Salamov A."/>
            <person name="Andreopoulos B."/>
            <person name="Baker S."/>
            <person name="Barry K."/>
            <person name="Bills G."/>
            <person name="Bluhm B."/>
            <person name="Cannon C."/>
            <person name="Castanera R."/>
            <person name="Culley D."/>
            <person name="Daum C."/>
            <person name="Ezra D."/>
            <person name="Gonzalez J."/>
            <person name="Henrissat B."/>
            <person name="Kuo A."/>
            <person name="Liang C."/>
            <person name="Lipzen A."/>
            <person name="Lutzoni F."/>
            <person name="Magnuson J."/>
            <person name="Mondo S."/>
            <person name="Nolan M."/>
            <person name="Ohm R."/>
            <person name="Pangilinan J."/>
            <person name="Park H.-J."/>
            <person name="Ramirez L."/>
            <person name="Alfaro M."/>
            <person name="Sun H."/>
            <person name="Tritt A."/>
            <person name="Yoshinaga Y."/>
            <person name="Zwiers L.-H."/>
            <person name="Turgeon B."/>
            <person name="Goodwin S."/>
            <person name="Spatafora J."/>
            <person name="Crous P."/>
            <person name="Grigoriev I."/>
        </authorList>
    </citation>
    <scope>NUCLEOTIDE SEQUENCE</scope>
    <source>
        <strain evidence="2">CBS 207.26</strain>
    </source>
</reference>
<protein>
    <recommendedName>
        <fullName evidence="1">BTB domain-containing protein</fullName>
    </recommendedName>
</protein>
<accession>A0A6A6E6F3</accession>
<dbReference type="SUPFAM" id="SSF54695">
    <property type="entry name" value="POZ domain"/>
    <property type="match status" value="1"/>
</dbReference>
<evidence type="ECO:0000259" key="1">
    <source>
        <dbReference type="PROSITE" id="PS50097"/>
    </source>
</evidence>
<dbReference type="AlphaFoldDB" id="A0A6A6E6F3"/>
<gene>
    <name evidence="2" type="ORF">K469DRAFT_480989</name>
</gene>
<dbReference type="Gene3D" id="3.30.710.10">
    <property type="entry name" value="Potassium Channel Kv1.1, Chain A"/>
    <property type="match status" value="1"/>
</dbReference>
<dbReference type="Proteomes" id="UP000800200">
    <property type="component" value="Unassembled WGS sequence"/>
</dbReference>
<feature type="domain" description="BTB" evidence="1">
    <location>
        <begin position="8"/>
        <end position="69"/>
    </location>
</feature>
<dbReference type="EMBL" id="ML994632">
    <property type="protein sequence ID" value="KAF2185760.1"/>
    <property type="molecule type" value="Genomic_DNA"/>
</dbReference>
<evidence type="ECO:0000313" key="2">
    <source>
        <dbReference type="EMBL" id="KAF2185760.1"/>
    </source>
</evidence>
<evidence type="ECO:0000313" key="3">
    <source>
        <dbReference type="Proteomes" id="UP000800200"/>
    </source>
</evidence>
<sequence>FFNDQTFSDITIRQIREDKAKEYKAHRVALCSMSGWFLRVARKDVIEVHDDDPNVFEFMLQYIYSQMYD</sequence>
<keyword evidence="3" id="KW-1185">Reference proteome</keyword>
<dbReference type="OrthoDB" id="6359816at2759"/>
<feature type="non-terminal residue" evidence="2">
    <location>
        <position position="69"/>
    </location>
</feature>
<dbReference type="PROSITE" id="PS50097">
    <property type="entry name" value="BTB"/>
    <property type="match status" value="1"/>
</dbReference>
<dbReference type="Pfam" id="PF00651">
    <property type="entry name" value="BTB"/>
    <property type="match status" value="1"/>
</dbReference>
<organism evidence="2 3">
    <name type="scientific">Zopfia rhizophila CBS 207.26</name>
    <dbReference type="NCBI Taxonomy" id="1314779"/>
    <lineage>
        <taxon>Eukaryota</taxon>
        <taxon>Fungi</taxon>
        <taxon>Dikarya</taxon>
        <taxon>Ascomycota</taxon>
        <taxon>Pezizomycotina</taxon>
        <taxon>Dothideomycetes</taxon>
        <taxon>Dothideomycetes incertae sedis</taxon>
        <taxon>Zopfiaceae</taxon>
        <taxon>Zopfia</taxon>
    </lineage>
</organism>